<keyword evidence="4 7" id="KW-0812">Transmembrane</keyword>
<dbReference type="RefSeq" id="WP_189478482.1">
    <property type="nucleotide sequence ID" value="NZ_BMYM01000003.1"/>
</dbReference>
<comment type="subcellular location">
    <subcellularLocation>
        <location evidence="1 7">Cell membrane</location>
        <topology evidence="1 7">Multi-pass membrane protein</topology>
    </subcellularLocation>
</comment>
<keyword evidence="5 7" id="KW-1133">Transmembrane helix</keyword>
<keyword evidence="3" id="KW-1003">Cell membrane</keyword>
<comment type="caution">
    <text evidence="7">Lacks conserved residue(s) required for the propagation of feature annotation.</text>
</comment>
<feature type="transmembrane region" description="Helical" evidence="7">
    <location>
        <begin position="146"/>
        <end position="164"/>
    </location>
</feature>
<sequence length="213" mass="22053">MEGLVGHVLSVFMGFFAIMNPIANTPVFLGLTDGQSAAQRKRTATRALLLSLVIIVVFCAAGKLIFSLFGITLPAFRITGGILVALVGFHMLQGGEHSSVQHPSEEDKDDSGDDVAITPLALPILAGPGTIATAMNYASAGTVTDFVITSAAFAMLCLITWLFFSSGERLVTLIGDNGIKVITRLMGLILAVIGVQMVLAGIAGAISAYGIGG</sequence>
<keyword evidence="9" id="KW-1185">Reference proteome</keyword>
<proteinExistence type="inferred from homology"/>
<evidence type="ECO:0000313" key="9">
    <source>
        <dbReference type="Proteomes" id="UP000644693"/>
    </source>
</evidence>
<dbReference type="PANTHER" id="PTHR33508">
    <property type="entry name" value="UPF0056 MEMBRANE PROTEIN YHCE"/>
    <property type="match status" value="1"/>
</dbReference>
<name>A0A919CLV8_9GAMM</name>
<keyword evidence="6 7" id="KW-0472">Membrane</keyword>
<dbReference type="Pfam" id="PF01914">
    <property type="entry name" value="MarC"/>
    <property type="match status" value="1"/>
</dbReference>
<feature type="transmembrane region" description="Helical" evidence="7">
    <location>
        <begin position="12"/>
        <end position="32"/>
    </location>
</feature>
<evidence type="ECO:0000256" key="4">
    <source>
        <dbReference type="ARBA" id="ARBA00022692"/>
    </source>
</evidence>
<feature type="transmembrane region" description="Helical" evidence="7">
    <location>
        <begin position="44"/>
        <end position="69"/>
    </location>
</feature>
<evidence type="ECO:0000256" key="7">
    <source>
        <dbReference type="RuleBase" id="RU362048"/>
    </source>
</evidence>
<feature type="transmembrane region" description="Helical" evidence="7">
    <location>
        <begin position="75"/>
        <end position="94"/>
    </location>
</feature>
<dbReference type="PANTHER" id="PTHR33508:SF1">
    <property type="entry name" value="UPF0056 MEMBRANE PROTEIN YHCE"/>
    <property type="match status" value="1"/>
</dbReference>
<comment type="similarity">
    <text evidence="2 7">Belongs to the UPF0056 (MarC) family.</text>
</comment>
<evidence type="ECO:0000256" key="5">
    <source>
        <dbReference type="ARBA" id="ARBA00022989"/>
    </source>
</evidence>
<evidence type="ECO:0000256" key="1">
    <source>
        <dbReference type="ARBA" id="ARBA00004651"/>
    </source>
</evidence>
<reference evidence="8" key="2">
    <citation type="submission" date="2020-09" db="EMBL/GenBank/DDBJ databases">
        <authorList>
            <person name="Sun Q."/>
            <person name="Kim S."/>
        </authorList>
    </citation>
    <scope>NUCLEOTIDE SEQUENCE</scope>
    <source>
        <strain evidence="8">KCTC 23430</strain>
    </source>
</reference>
<reference evidence="8" key="1">
    <citation type="journal article" date="2014" name="Int. J. Syst. Evol. Microbiol.">
        <title>Complete genome sequence of Corynebacterium casei LMG S-19264T (=DSM 44701T), isolated from a smear-ripened cheese.</title>
        <authorList>
            <consortium name="US DOE Joint Genome Institute (JGI-PGF)"/>
            <person name="Walter F."/>
            <person name="Albersmeier A."/>
            <person name="Kalinowski J."/>
            <person name="Ruckert C."/>
        </authorList>
    </citation>
    <scope>NUCLEOTIDE SEQUENCE</scope>
    <source>
        <strain evidence="8">KCTC 23430</strain>
    </source>
</reference>
<evidence type="ECO:0000256" key="2">
    <source>
        <dbReference type="ARBA" id="ARBA00009784"/>
    </source>
</evidence>
<evidence type="ECO:0000256" key="3">
    <source>
        <dbReference type="ARBA" id="ARBA00022475"/>
    </source>
</evidence>
<dbReference type="NCBIfam" id="TIGR00427">
    <property type="entry name" value="NAAT family transporter"/>
    <property type="match status" value="1"/>
</dbReference>
<protein>
    <recommendedName>
        <fullName evidence="7">UPF0056 membrane protein</fullName>
    </recommendedName>
</protein>
<dbReference type="AlphaFoldDB" id="A0A919CLV8"/>
<evidence type="ECO:0000256" key="6">
    <source>
        <dbReference type="ARBA" id="ARBA00023136"/>
    </source>
</evidence>
<dbReference type="Proteomes" id="UP000644693">
    <property type="component" value="Unassembled WGS sequence"/>
</dbReference>
<dbReference type="EMBL" id="BMYM01000003">
    <property type="protein sequence ID" value="GHD38191.1"/>
    <property type="molecule type" value="Genomic_DNA"/>
</dbReference>
<dbReference type="GO" id="GO:0005886">
    <property type="term" value="C:plasma membrane"/>
    <property type="evidence" value="ECO:0007669"/>
    <property type="project" value="UniProtKB-SubCell"/>
</dbReference>
<organism evidence="8 9">
    <name type="scientific">Parahalioglobus pacificus</name>
    <dbReference type="NCBI Taxonomy" id="930806"/>
    <lineage>
        <taxon>Bacteria</taxon>
        <taxon>Pseudomonadati</taxon>
        <taxon>Pseudomonadota</taxon>
        <taxon>Gammaproteobacteria</taxon>
        <taxon>Cellvibrionales</taxon>
        <taxon>Halieaceae</taxon>
        <taxon>Parahalioglobus</taxon>
    </lineage>
</organism>
<comment type="caution">
    <text evidence="8">The sequence shown here is derived from an EMBL/GenBank/DDBJ whole genome shotgun (WGS) entry which is preliminary data.</text>
</comment>
<feature type="transmembrane region" description="Helical" evidence="7">
    <location>
        <begin position="185"/>
        <end position="211"/>
    </location>
</feature>
<accession>A0A919CLV8</accession>
<evidence type="ECO:0000313" key="8">
    <source>
        <dbReference type="EMBL" id="GHD38191.1"/>
    </source>
</evidence>
<dbReference type="InterPro" id="IPR002771">
    <property type="entry name" value="Multi_antbiot-R_MarC"/>
</dbReference>
<gene>
    <name evidence="8" type="ORF">GCM10007053_28390</name>
</gene>